<dbReference type="InterPro" id="IPR011042">
    <property type="entry name" value="6-blade_b-propeller_TolB-like"/>
</dbReference>
<dbReference type="EMBL" id="PZQS01000006">
    <property type="protein sequence ID" value="PVD28860.1"/>
    <property type="molecule type" value="Genomic_DNA"/>
</dbReference>
<dbReference type="PANTHER" id="PTHR24104:SF25">
    <property type="entry name" value="PROTEIN LIN-41"/>
    <property type="match status" value="1"/>
</dbReference>
<dbReference type="AlphaFoldDB" id="A0A2T7P616"/>
<dbReference type="GO" id="GO:0000209">
    <property type="term" value="P:protein polyubiquitination"/>
    <property type="evidence" value="ECO:0007669"/>
    <property type="project" value="TreeGrafter"/>
</dbReference>
<name>A0A2T7P616_POMCA</name>
<dbReference type="SUPFAM" id="SSF101898">
    <property type="entry name" value="NHL repeat"/>
    <property type="match status" value="1"/>
</dbReference>
<feature type="compositionally biased region" description="Polar residues" evidence="3">
    <location>
        <begin position="324"/>
        <end position="335"/>
    </location>
</feature>
<sequence length="422" mass="47195">MVDFQSKQRVHWFGYKATVFPEPSCSYREQYHVQDRKTFPAHINLAVHDCRAEVVQDLNAPTEWEACLLLPGLRATYCDVFDSHDKKGSNTPTDQKEDKLLYKLGAKGSKNGEFNYPRGLCTTVEGDIVVADSKNHRVQVLSGYGVFKFAFGQHGTDIGKFDEPTGVTELPDRNLAVADHRQETPLKIVEKVDWCYQELPGAIPGAGGSCYKKMATSWIQEEDTLADMRQRLDRLRGQKARDFKEEEEDDAKPDTLKILQSKFGSPVYDPTSPMQIAYDRRCSRAGRRKSIEFEDLCLASGRLHLSSARSGHHRTQPTKDPATSEAQTANQQASPVKQKHRRISDPTVPNRRKLLAARHHGTGQGDGQDNVGHIGRGILGMTLGKEERQKIDERLAGIADPDPILGEGHAESSIVSRKHKAK</sequence>
<dbReference type="Gene3D" id="2.120.10.30">
    <property type="entry name" value="TolB, C-terminal domain"/>
    <property type="match status" value="1"/>
</dbReference>
<evidence type="ECO:0000256" key="2">
    <source>
        <dbReference type="PROSITE-ProRule" id="PRU00504"/>
    </source>
</evidence>
<dbReference type="PANTHER" id="PTHR24104">
    <property type="entry name" value="E3 UBIQUITIN-PROTEIN LIGASE NHLRC1-RELATED"/>
    <property type="match status" value="1"/>
</dbReference>
<protein>
    <submittedName>
        <fullName evidence="4">Uncharacterized protein</fullName>
    </submittedName>
</protein>
<organism evidence="4 5">
    <name type="scientific">Pomacea canaliculata</name>
    <name type="common">Golden apple snail</name>
    <dbReference type="NCBI Taxonomy" id="400727"/>
    <lineage>
        <taxon>Eukaryota</taxon>
        <taxon>Metazoa</taxon>
        <taxon>Spiralia</taxon>
        <taxon>Lophotrochozoa</taxon>
        <taxon>Mollusca</taxon>
        <taxon>Gastropoda</taxon>
        <taxon>Caenogastropoda</taxon>
        <taxon>Architaenioglossa</taxon>
        <taxon>Ampullarioidea</taxon>
        <taxon>Ampullariidae</taxon>
        <taxon>Pomacea</taxon>
    </lineage>
</organism>
<evidence type="ECO:0000313" key="5">
    <source>
        <dbReference type="Proteomes" id="UP000245119"/>
    </source>
</evidence>
<evidence type="ECO:0000256" key="1">
    <source>
        <dbReference type="ARBA" id="ARBA00022737"/>
    </source>
</evidence>
<dbReference type="GO" id="GO:0061630">
    <property type="term" value="F:ubiquitin protein ligase activity"/>
    <property type="evidence" value="ECO:0007669"/>
    <property type="project" value="TreeGrafter"/>
</dbReference>
<comment type="caution">
    <text evidence="4">The sequence shown here is derived from an EMBL/GenBank/DDBJ whole genome shotgun (WGS) entry which is preliminary data.</text>
</comment>
<dbReference type="Proteomes" id="UP000245119">
    <property type="component" value="Linkage Group LG6"/>
</dbReference>
<proteinExistence type="predicted"/>
<gene>
    <name evidence="4" type="ORF">C0Q70_11455</name>
</gene>
<dbReference type="Pfam" id="PF01436">
    <property type="entry name" value="NHL"/>
    <property type="match status" value="1"/>
</dbReference>
<feature type="region of interest" description="Disordered" evidence="3">
    <location>
        <begin position="307"/>
        <end position="349"/>
    </location>
</feature>
<reference evidence="4 5" key="1">
    <citation type="submission" date="2018-04" db="EMBL/GenBank/DDBJ databases">
        <title>The genome of golden apple snail Pomacea canaliculata provides insight into stress tolerance and invasive adaptation.</title>
        <authorList>
            <person name="Liu C."/>
            <person name="Liu B."/>
            <person name="Ren Y."/>
            <person name="Zhang Y."/>
            <person name="Wang H."/>
            <person name="Li S."/>
            <person name="Jiang F."/>
            <person name="Yin L."/>
            <person name="Zhang G."/>
            <person name="Qian W."/>
            <person name="Fan W."/>
        </authorList>
    </citation>
    <scope>NUCLEOTIDE SEQUENCE [LARGE SCALE GENOMIC DNA]</scope>
    <source>
        <strain evidence="4">SZHN2017</strain>
        <tissue evidence="4">Muscle</tissue>
    </source>
</reference>
<keyword evidence="1" id="KW-0677">Repeat</keyword>
<evidence type="ECO:0000313" key="4">
    <source>
        <dbReference type="EMBL" id="PVD28860.1"/>
    </source>
</evidence>
<keyword evidence="5" id="KW-1185">Reference proteome</keyword>
<dbReference type="PROSITE" id="PS51125">
    <property type="entry name" value="NHL"/>
    <property type="match status" value="1"/>
</dbReference>
<dbReference type="InterPro" id="IPR050952">
    <property type="entry name" value="TRIM-NHL_E3_ligases"/>
</dbReference>
<accession>A0A2T7P616</accession>
<feature type="repeat" description="NHL" evidence="2">
    <location>
        <begin position="101"/>
        <end position="144"/>
    </location>
</feature>
<dbReference type="GO" id="GO:0043161">
    <property type="term" value="P:proteasome-mediated ubiquitin-dependent protein catabolic process"/>
    <property type="evidence" value="ECO:0007669"/>
    <property type="project" value="TreeGrafter"/>
</dbReference>
<feature type="region of interest" description="Disordered" evidence="3">
    <location>
        <begin position="399"/>
        <end position="422"/>
    </location>
</feature>
<evidence type="ECO:0000256" key="3">
    <source>
        <dbReference type="SAM" id="MobiDB-lite"/>
    </source>
</evidence>
<dbReference type="InterPro" id="IPR001258">
    <property type="entry name" value="NHL_repeat"/>
</dbReference>
<dbReference type="GO" id="GO:0008270">
    <property type="term" value="F:zinc ion binding"/>
    <property type="evidence" value="ECO:0007669"/>
    <property type="project" value="UniProtKB-KW"/>
</dbReference>